<dbReference type="PANTHER" id="PTHR12773:SF0">
    <property type="entry name" value="MULTIFUNCTIONAL METHYLTRANSFERASE SUBUNIT TRM112-LIKE PROTEIN"/>
    <property type="match status" value="1"/>
</dbReference>
<dbReference type="Proteomes" id="UP001186944">
    <property type="component" value="Unassembled WGS sequence"/>
</dbReference>
<dbReference type="SUPFAM" id="SSF158997">
    <property type="entry name" value="Trm112p-like"/>
    <property type="match status" value="1"/>
</dbReference>
<dbReference type="InterPro" id="IPR039127">
    <property type="entry name" value="Trm112"/>
</dbReference>
<gene>
    <name evidence="4" type="ORF">FSP39_005879</name>
</gene>
<evidence type="ECO:0000256" key="2">
    <source>
        <dbReference type="ARBA" id="ARBA00019989"/>
    </source>
</evidence>
<dbReference type="InterPro" id="IPR005651">
    <property type="entry name" value="Trm112-like"/>
</dbReference>
<organism evidence="4 5">
    <name type="scientific">Pinctada imbricata</name>
    <name type="common">Atlantic pearl-oyster</name>
    <name type="synonym">Pinctada martensii</name>
    <dbReference type="NCBI Taxonomy" id="66713"/>
    <lineage>
        <taxon>Eukaryota</taxon>
        <taxon>Metazoa</taxon>
        <taxon>Spiralia</taxon>
        <taxon>Lophotrochozoa</taxon>
        <taxon>Mollusca</taxon>
        <taxon>Bivalvia</taxon>
        <taxon>Autobranchia</taxon>
        <taxon>Pteriomorphia</taxon>
        <taxon>Pterioida</taxon>
        <taxon>Pterioidea</taxon>
        <taxon>Pteriidae</taxon>
        <taxon>Pinctada</taxon>
    </lineage>
</organism>
<name>A0AA89BYK1_PINIB</name>
<reference evidence="4" key="1">
    <citation type="submission" date="2019-08" db="EMBL/GenBank/DDBJ databases">
        <title>The improved chromosome-level genome for the pearl oyster Pinctada fucata martensii using PacBio sequencing and Hi-C.</title>
        <authorList>
            <person name="Zheng Z."/>
        </authorList>
    </citation>
    <scope>NUCLEOTIDE SEQUENCE</scope>
    <source>
        <strain evidence="4">ZZ-2019</strain>
        <tissue evidence="4">Adductor muscle</tissue>
    </source>
</reference>
<keyword evidence="5" id="KW-1185">Reference proteome</keyword>
<accession>A0AA89BYK1</accession>
<dbReference type="GO" id="GO:0030488">
    <property type="term" value="P:tRNA methylation"/>
    <property type="evidence" value="ECO:0007669"/>
    <property type="project" value="TreeGrafter"/>
</dbReference>
<sequence length="124" mass="13828">MKLLTHNFLTSNIIKGVTKGYPLQIMAEKVDVKEVEFNPDFVTKMLPKIDWSALIKAAKDVGHGDGLPEAVIENPESNEEFLKAAHNALMQVEVIEGKLVCPESQREFPINNGIPNMLLNEDEV</sequence>
<evidence type="ECO:0000256" key="3">
    <source>
        <dbReference type="ARBA" id="ARBA00030516"/>
    </source>
</evidence>
<dbReference type="PANTHER" id="PTHR12773">
    <property type="entry name" value="UPF0315 PROTEIN-RELATED"/>
    <property type="match status" value="1"/>
</dbReference>
<dbReference type="Gene3D" id="2.20.25.10">
    <property type="match status" value="1"/>
</dbReference>
<protein>
    <recommendedName>
        <fullName evidence="2">Multifunctional methyltransferase subunit TRM112-like protein</fullName>
    </recommendedName>
    <alternativeName>
        <fullName evidence="3">tRNA methyltransferase 112 homolog</fullName>
    </alternativeName>
</protein>
<dbReference type="AlphaFoldDB" id="A0AA89BYK1"/>
<comment type="similarity">
    <text evidence="1">Belongs to the TRM112 family.</text>
</comment>
<evidence type="ECO:0000313" key="5">
    <source>
        <dbReference type="Proteomes" id="UP001186944"/>
    </source>
</evidence>
<evidence type="ECO:0000256" key="1">
    <source>
        <dbReference type="ARBA" id="ARBA00007980"/>
    </source>
</evidence>
<proteinExistence type="inferred from homology"/>
<dbReference type="CDD" id="cd21089">
    <property type="entry name" value="Trm112-like"/>
    <property type="match status" value="1"/>
</dbReference>
<dbReference type="GO" id="GO:0046982">
    <property type="term" value="F:protein heterodimerization activity"/>
    <property type="evidence" value="ECO:0007669"/>
    <property type="project" value="InterPro"/>
</dbReference>
<evidence type="ECO:0000313" key="4">
    <source>
        <dbReference type="EMBL" id="KAK3087434.1"/>
    </source>
</evidence>
<comment type="caution">
    <text evidence="4">The sequence shown here is derived from an EMBL/GenBank/DDBJ whole genome shotgun (WGS) entry which is preliminary data.</text>
</comment>
<dbReference type="Pfam" id="PF03966">
    <property type="entry name" value="Trm112p"/>
    <property type="match status" value="1"/>
</dbReference>
<dbReference type="GO" id="GO:0070476">
    <property type="term" value="P:rRNA (guanine-N7)-methylation"/>
    <property type="evidence" value="ECO:0007669"/>
    <property type="project" value="TreeGrafter"/>
</dbReference>
<dbReference type="EMBL" id="VSWD01000011">
    <property type="protein sequence ID" value="KAK3087434.1"/>
    <property type="molecule type" value="Genomic_DNA"/>
</dbReference>